<keyword evidence="1" id="KW-0472">Membrane</keyword>
<proteinExistence type="predicted"/>
<dbReference type="Pfam" id="PF10318">
    <property type="entry name" value="7TM_GPCR_Srh"/>
    <property type="match status" value="1"/>
</dbReference>
<dbReference type="Proteomes" id="UP000887575">
    <property type="component" value="Unassembled WGS sequence"/>
</dbReference>
<evidence type="ECO:0000313" key="2">
    <source>
        <dbReference type="Proteomes" id="UP000887575"/>
    </source>
</evidence>
<name>A0AAF3JAW1_9BILA</name>
<keyword evidence="1" id="KW-1133">Transmembrane helix</keyword>
<feature type="transmembrane region" description="Helical" evidence="1">
    <location>
        <begin position="18"/>
        <end position="36"/>
    </location>
</feature>
<keyword evidence="2" id="KW-1185">Reference proteome</keyword>
<reference evidence="3" key="1">
    <citation type="submission" date="2024-02" db="UniProtKB">
        <authorList>
            <consortium name="WormBaseParasite"/>
        </authorList>
    </citation>
    <scope>IDENTIFICATION</scope>
</reference>
<accession>A0AAF3JAW1</accession>
<evidence type="ECO:0000313" key="3">
    <source>
        <dbReference type="WBParaSite" id="MBELARI_LOCUS7229"/>
    </source>
</evidence>
<feature type="transmembrane region" description="Helical" evidence="1">
    <location>
        <begin position="94"/>
        <end position="115"/>
    </location>
</feature>
<dbReference type="InterPro" id="IPR019422">
    <property type="entry name" value="7TM_GPCR_serpentine_rcpt_Srh"/>
</dbReference>
<dbReference type="AlphaFoldDB" id="A0AAF3JAW1"/>
<sequence length="213" mass="24440">METKIFAEPYIYLCYDRLLLVVGFPISIYTLCVIFWKTPKEMREYKNPLLATQIFSLGLDVTLLSTRPELMFPACAGRMFSIWNWLFEIEAKHAFACGAFFLICVVSSATTLFFLKLQSLLDMSNRFKLSTFWKSLFLLPLFTAYPFGALIMAELFSLDKGVNTTNFQEMIQQKPDELVLAIATPRATFVHCARIAETKLSSGQLMIREIEFS</sequence>
<organism evidence="2 3">
    <name type="scientific">Mesorhabditis belari</name>
    <dbReference type="NCBI Taxonomy" id="2138241"/>
    <lineage>
        <taxon>Eukaryota</taxon>
        <taxon>Metazoa</taxon>
        <taxon>Ecdysozoa</taxon>
        <taxon>Nematoda</taxon>
        <taxon>Chromadorea</taxon>
        <taxon>Rhabditida</taxon>
        <taxon>Rhabditina</taxon>
        <taxon>Rhabditomorpha</taxon>
        <taxon>Rhabditoidea</taxon>
        <taxon>Rhabditidae</taxon>
        <taxon>Mesorhabditinae</taxon>
        <taxon>Mesorhabditis</taxon>
    </lineage>
</organism>
<evidence type="ECO:0000256" key="1">
    <source>
        <dbReference type="SAM" id="Phobius"/>
    </source>
</evidence>
<dbReference type="WBParaSite" id="MBELARI_LOCUS7229">
    <property type="protein sequence ID" value="MBELARI_LOCUS7229"/>
    <property type="gene ID" value="MBELARI_LOCUS7229"/>
</dbReference>
<feature type="transmembrane region" description="Helical" evidence="1">
    <location>
        <begin position="135"/>
        <end position="156"/>
    </location>
</feature>
<keyword evidence="1" id="KW-0812">Transmembrane</keyword>
<protein>
    <submittedName>
        <fullName evidence="3">Uncharacterized protein</fullName>
    </submittedName>
</protein>